<dbReference type="SUPFAM" id="SSF53098">
    <property type="entry name" value="Ribonuclease H-like"/>
    <property type="match status" value="1"/>
</dbReference>
<dbReference type="Pfam" id="PF05699">
    <property type="entry name" value="Dimer_Tnp_hAT"/>
    <property type="match status" value="1"/>
</dbReference>
<organism evidence="6 7">
    <name type="scientific">Klebsormidium nitens</name>
    <name type="common">Green alga</name>
    <name type="synonym">Ulothrix nitens</name>
    <dbReference type="NCBI Taxonomy" id="105231"/>
    <lineage>
        <taxon>Eukaryota</taxon>
        <taxon>Viridiplantae</taxon>
        <taxon>Streptophyta</taxon>
        <taxon>Klebsormidiophyceae</taxon>
        <taxon>Klebsormidiales</taxon>
        <taxon>Klebsormidiaceae</taxon>
        <taxon>Klebsormidium</taxon>
    </lineage>
</organism>
<dbReference type="EMBL" id="DF237255">
    <property type="protein sequence ID" value="GAQ86708.1"/>
    <property type="molecule type" value="Genomic_DNA"/>
</dbReference>
<dbReference type="Proteomes" id="UP000054558">
    <property type="component" value="Unassembled WGS sequence"/>
</dbReference>
<feature type="domain" description="HAT C-terminal dimerisation" evidence="3">
    <location>
        <begin position="746"/>
        <end position="795"/>
    </location>
</feature>
<dbReference type="GO" id="GO:0046983">
    <property type="term" value="F:protein dimerization activity"/>
    <property type="evidence" value="ECO:0007669"/>
    <property type="project" value="InterPro"/>
</dbReference>
<evidence type="ECO:0000259" key="4">
    <source>
        <dbReference type="Pfam" id="PF14291"/>
    </source>
</evidence>
<dbReference type="InterPro" id="IPR012337">
    <property type="entry name" value="RNaseH-like_sf"/>
</dbReference>
<dbReference type="InterPro" id="IPR025398">
    <property type="entry name" value="DUF4371"/>
</dbReference>
<dbReference type="OrthoDB" id="6621980at2759"/>
<evidence type="ECO:0000313" key="6">
    <source>
        <dbReference type="EMBL" id="GAQ86708.1"/>
    </source>
</evidence>
<sequence length="845" mass="93366">MVGEAVLLLVALASVFYSMAGKGGKQQPKGTPRDSGKTGPGGKQASVASFFKPVGAATQTQPHDQPTPVVTQATAMQAQGGAAQGVPEAATIPDLNESPVDPPIVEQVQGLPPLPARRPAEQAAEPSSSSDSEGDQAKKKRKRTFQVKWVLPETQGGYGLTWIEDLVVDKMTGARRLFCKTCREAKLKNDFTEGGSSSYRLHTLRKHAKSGDHRTAQAADDRVARAGAIHQAAAAQASEAEAKLHNNIALAYWLCWELLPFLKMASLCDLFKQRGFDKLHHKHQARDACKEFAEAASDVLSEEESEDVKRSPFFGLIVDESTSMSVDEHMIAYVVFMKGATVVVRFVELVQVAATTAVSLKASIMELLNRRGWDVLKMMGFGSDGAAVMVGVHGGVSTLLVKEENPFMTSSHCGAHREALAAKDAADSCAYSKDFDNIVNSLAVFFARSPQRSAKLKEVQAEVGDKSLRLAKLHKVRWLSRCQAVQSIFRSHHELLVLFAPGGPEPHPEHFENLSSFRFIFALCFLVVLLEQLSILNKAFQRAWVDPTQVKQHVDSTISAIQEYFINTSDEAGPDDLPGGLGSEVRSFWFKFLVWKEAGYVDRFKYSGFDVRFSPEGPVADAAFCKAFMVSYAKGVVKNLQERFPDRALFESFAIFSPAHYPSTLARLSDWGTGHLEVLKQQYGVERTARGVVFEPIVDWDAVLTEWPRFKSVIFQMRQAAATSVDGFPSLDEVVCRLYGDPHSRESYPNLLKLGCIALVQACSSAEAERGFSLRTLIHSKLRNRLKIGALDDCMRIKLCGPAKPDSEFLSKVYRKWLSRKPRRVWRDNPAVLEELDLFQSDDEC</sequence>
<proteinExistence type="predicted"/>
<protein>
    <submittedName>
        <fullName evidence="6">Uncharacterized protein</fullName>
    </submittedName>
</protein>
<dbReference type="PANTHER" id="PTHR46880">
    <property type="entry name" value="RAS-ASSOCIATING DOMAIN-CONTAINING PROTEIN"/>
    <property type="match status" value="1"/>
</dbReference>
<keyword evidence="7" id="KW-1185">Reference proteome</keyword>
<dbReference type="Pfam" id="PF14291">
    <property type="entry name" value="DUF4371"/>
    <property type="match status" value="1"/>
</dbReference>
<dbReference type="InterPro" id="IPR008906">
    <property type="entry name" value="HATC_C_dom"/>
</dbReference>
<evidence type="ECO:0000259" key="5">
    <source>
        <dbReference type="Pfam" id="PF25431"/>
    </source>
</evidence>
<dbReference type="OMA" id="HWKEEFP"/>
<dbReference type="Pfam" id="PF25431">
    <property type="entry name" value="zf-C17orf113"/>
    <property type="match status" value="1"/>
</dbReference>
<name>A0A1Y1IF19_KLENI</name>
<evidence type="ECO:0000259" key="3">
    <source>
        <dbReference type="Pfam" id="PF05699"/>
    </source>
</evidence>
<feature type="chain" id="PRO_5012643548" evidence="2">
    <location>
        <begin position="21"/>
        <end position="845"/>
    </location>
</feature>
<feature type="domain" description="C17orf113 probable zinc finger" evidence="5">
    <location>
        <begin position="165"/>
        <end position="221"/>
    </location>
</feature>
<accession>A0A1Y1IF19</accession>
<evidence type="ECO:0000256" key="1">
    <source>
        <dbReference type="SAM" id="MobiDB-lite"/>
    </source>
</evidence>
<keyword evidence="2" id="KW-0732">Signal</keyword>
<feature type="signal peptide" evidence="2">
    <location>
        <begin position="1"/>
        <end position="20"/>
    </location>
</feature>
<feature type="region of interest" description="Disordered" evidence="1">
    <location>
        <begin position="92"/>
        <end position="143"/>
    </location>
</feature>
<feature type="region of interest" description="Disordered" evidence="1">
    <location>
        <begin position="21"/>
        <end position="46"/>
    </location>
</feature>
<reference evidence="6 7" key="1">
    <citation type="journal article" date="2014" name="Nat. Commun.">
        <title>Klebsormidium flaccidum genome reveals primary factors for plant terrestrial adaptation.</title>
        <authorList>
            <person name="Hori K."/>
            <person name="Maruyama F."/>
            <person name="Fujisawa T."/>
            <person name="Togashi T."/>
            <person name="Yamamoto N."/>
            <person name="Seo M."/>
            <person name="Sato S."/>
            <person name="Yamada T."/>
            <person name="Mori H."/>
            <person name="Tajima N."/>
            <person name="Moriyama T."/>
            <person name="Ikeuchi M."/>
            <person name="Watanabe M."/>
            <person name="Wada H."/>
            <person name="Kobayashi K."/>
            <person name="Saito M."/>
            <person name="Masuda T."/>
            <person name="Sasaki-Sekimoto Y."/>
            <person name="Mashiguchi K."/>
            <person name="Awai K."/>
            <person name="Shimojima M."/>
            <person name="Masuda S."/>
            <person name="Iwai M."/>
            <person name="Nobusawa T."/>
            <person name="Narise T."/>
            <person name="Kondo S."/>
            <person name="Saito H."/>
            <person name="Sato R."/>
            <person name="Murakawa M."/>
            <person name="Ihara Y."/>
            <person name="Oshima-Yamada Y."/>
            <person name="Ohtaka K."/>
            <person name="Satoh M."/>
            <person name="Sonobe K."/>
            <person name="Ishii M."/>
            <person name="Ohtani R."/>
            <person name="Kanamori-Sato M."/>
            <person name="Honoki R."/>
            <person name="Miyazaki D."/>
            <person name="Mochizuki H."/>
            <person name="Umetsu J."/>
            <person name="Higashi K."/>
            <person name="Shibata D."/>
            <person name="Kamiya Y."/>
            <person name="Sato N."/>
            <person name="Nakamura Y."/>
            <person name="Tabata S."/>
            <person name="Ida S."/>
            <person name="Kurokawa K."/>
            <person name="Ohta H."/>
        </authorList>
    </citation>
    <scope>NUCLEOTIDE SEQUENCE [LARGE SCALE GENOMIC DNA]</scope>
    <source>
        <strain evidence="6 7">NIES-2285</strain>
    </source>
</reference>
<feature type="compositionally biased region" description="Low complexity" evidence="1">
    <location>
        <begin position="121"/>
        <end position="131"/>
    </location>
</feature>
<evidence type="ECO:0000256" key="2">
    <source>
        <dbReference type="SAM" id="SignalP"/>
    </source>
</evidence>
<gene>
    <name evidence="6" type="ORF">KFL_003060070</name>
</gene>
<dbReference type="AlphaFoldDB" id="A0A1Y1IF19"/>
<dbReference type="InterPro" id="IPR057456">
    <property type="entry name" value="Znf_C17orf113"/>
</dbReference>
<dbReference type="STRING" id="105231.A0A1Y1IF19"/>
<dbReference type="PANTHER" id="PTHR46880:SF5">
    <property type="entry name" value="DUF4371 DOMAIN-CONTAINING PROTEIN"/>
    <property type="match status" value="1"/>
</dbReference>
<feature type="domain" description="DUF4371" evidence="4">
    <location>
        <begin position="302"/>
        <end position="392"/>
    </location>
</feature>
<evidence type="ECO:0000313" key="7">
    <source>
        <dbReference type="Proteomes" id="UP000054558"/>
    </source>
</evidence>